<dbReference type="SMART" id="SM00317">
    <property type="entry name" value="SET"/>
    <property type="match status" value="1"/>
</dbReference>
<name>A0AAX7VEB8_ASTCA</name>
<evidence type="ECO:0000256" key="9">
    <source>
        <dbReference type="PROSITE-ProRule" id="PRU00134"/>
    </source>
</evidence>
<dbReference type="Ensembl" id="ENSACLT00000079414.1">
    <property type="protein sequence ID" value="ENSACLP00000080015.1"/>
    <property type="gene ID" value="ENSACLG00000014922.2"/>
</dbReference>
<evidence type="ECO:0000256" key="5">
    <source>
        <dbReference type="ARBA" id="ARBA00022723"/>
    </source>
</evidence>
<reference evidence="12" key="3">
    <citation type="submission" date="2025-08" db="UniProtKB">
        <authorList>
            <consortium name="Ensembl"/>
        </authorList>
    </citation>
    <scope>IDENTIFICATION</scope>
</reference>
<dbReference type="GeneTree" id="ENSGT00940000166832"/>
<keyword evidence="13" id="KW-1185">Reference proteome</keyword>
<dbReference type="Proteomes" id="UP000265100">
    <property type="component" value="Chromosome 15"/>
</dbReference>
<evidence type="ECO:0000259" key="11">
    <source>
        <dbReference type="PROSITE" id="PS50865"/>
    </source>
</evidence>
<comment type="catalytic activity">
    <reaction evidence="8">
        <text>L-lysyl(4)-[histone H3] + 3 S-adenosyl-L-methionine = N(6),N(6),N(6)-trimethyl-L-lysyl(4)-[histone H3] + 3 S-adenosyl-L-homocysteine + 3 H(+)</text>
        <dbReference type="Rhea" id="RHEA:60260"/>
        <dbReference type="Rhea" id="RHEA-COMP:15537"/>
        <dbReference type="Rhea" id="RHEA-COMP:15547"/>
        <dbReference type="ChEBI" id="CHEBI:15378"/>
        <dbReference type="ChEBI" id="CHEBI:29969"/>
        <dbReference type="ChEBI" id="CHEBI:57856"/>
        <dbReference type="ChEBI" id="CHEBI:59789"/>
        <dbReference type="ChEBI" id="CHEBI:61961"/>
        <dbReference type="EC" id="2.1.1.354"/>
    </reaction>
</comment>
<dbReference type="EC" id="2.1.1.354" evidence="1"/>
<dbReference type="InterPro" id="IPR050869">
    <property type="entry name" value="H3K4_H4K5_MeTrfase"/>
</dbReference>
<protein>
    <recommendedName>
        <fullName evidence="1">[histone H3]-lysine(4) N-trimethyltransferase</fullName>
        <ecNumber evidence="1">2.1.1.354</ecNumber>
    </recommendedName>
</protein>
<evidence type="ECO:0000259" key="10">
    <source>
        <dbReference type="PROSITE" id="PS50280"/>
    </source>
</evidence>
<evidence type="ECO:0000256" key="8">
    <source>
        <dbReference type="ARBA" id="ARBA00047571"/>
    </source>
</evidence>
<accession>A0AAX7VEB8</accession>
<organism evidence="12 13">
    <name type="scientific">Astatotilapia calliptera</name>
    <name type="common">Eastern happy</name>
    <name type="synonym">Chromis callipterus</name>
    <dbReference type="NCBI Taxonomy" id="8154"/>
    <lineage>
        <taxon>Eukaryota</taxon>
        <taxon>Metazoa</taxon>
        <taxon>Chordata</taxon>
        <taxon>Craniata</taxon>
        <taxon>Vertebrata</taxon>
        <taxon>Euteleostomi</taxon>
        <taxon>Actinopterygii</taxon>
        <taxon>Neopterygii</taxon>
        <taxon>Teleostei</taxon>
        <taxon>Neoteleostei</taxon>
        <taxon>Acanthomorphata</taxon>
        <taxon>Ovalentaria</taxon>
        <taxon>Cichlomorphae</taxon>
        <taxon>Cichliformes</taxon>
        <taxon>Cichlidae</taxon>
        <taxon>African cichlids</taxon>
        <taxon>Pseudocrenilabrinae</taxon>
        <taxon>Haplochromini</taxon>
        <taxon>Astatotilapia</taxon>
    </lineage>
</organism>
<evidence type="ECO:0000256" key="7">
    <source>
        <dbReference type="ARBA" id="ARBA00022833"/>
    </source>
</evidence>
<sequence length="397" mass="45993">NRTMMGSIKGLERFDSPGKGRGLRVTRPFKVGELLFSCPAYSHVLSVKERGCYCEFCFTRTQHLARCGKCKKAFYCNVKCQVRKHPAKSQLLCEFFKVHYTEDEDNEKREMTEADIARFHRFYSKHLDVPDHKELLTLFSQVGCNGFTIEDDELSHLGTAVYPDMALINHSCLPSVIVTYKGTSAEVRAVQDMKPGDEVLISYIDLLYPTDDRNNRLRESYYFLCDCQECKSKSKDKAKLKVRKQSDSIEPDVINNMVRYARKTIREFQEFKHTKNILHELLEMCEQSLEEMGAVFDDSNVYMLHMMYQAMGICMYMQDLDGAIRYGEKLLKPYSHLYPPYSLNVSSVYLKLGRLYLGLERQSACTSALKKAMAIMEVAHGKDHFYIEELRKMIAQK</sequence>
<dbReference type="SUPFAM" id="SSF82199">
    <property type="entry name" value="SET domain"/>
    <property type="match status" value="1"/>
</dbReference>
<feature type="domain" description="MYND-type" evidence="11">
    <location>
        <begin position="54"/>
        <end position="93"/>
    </location>
</feature>
<proteinExistence type="predicted"/>
<evidence type="ECO:0000256" key="4">
    <source>
        <dbReference type="ARBA" id="ARBA00022691"/>
    </source>
</evidence>
<dbReference type="Pfam" id="PF01753">
    <property type="entry name" value="zf-MYND"/>
    <property type="match status" value="1"/>
</dbReference>
<feature type="domain" description="SET" evidence="10">
    <location>
        <begin position="9"/>
        <end position="204"/>
    </location>
</feature>
<evidence type="ECO:0000313" key="12">
    <source>
        <dbReference type="Ensembl" id="ENSACLP00000080015.1"/>
    </source>
</evidence>
<evidence type="ECO:0000256" key="1">
    <source>
        <dbReference type="ARBA" id="ARBA00012182"/>
    </source>
</evidence>
<evidence type="ECO:0000256" key="6">
    <source>
        <dbReference type="ARBA" id="ARBA00022771"/>
    </source>
</evidence>
<dbReference type="Gene3D" id="2.170.270.10">
    <property type="entry name" value="SET domain"/>
    <property type="match status" value="2"/>
</dbReference>
<dbReference type="PANTHER" id="PTHR12197">
    <property type="entry name" value="HISTONE-LYSINE N-METHYLTRANSFERASE SMYD"/>
    <property type="match status" value="1"/>
</dbReference>
<keyword evidence="6 9" id="KW-0863">Zinc-finger</keyword>
<dbReference type="GO" id="GO:0008270">
    <property type="term" value="F:zinc ion binding"/>
    <property type="evidence" value="ECO:0007669"/>
    <property type="project" value="UniProtKB-KW"/>
</dbReference>
<keyword evidence="7" id="KW-0862">Zinc</keyword>
<evidence type="ECO:0000256" key="2">
    <source>
        <dbReference type="ARBA" id="ARBA00022603"/>
    </source>
</evidence>
<dbReference type="GO" id="GO:0140999">
    <property type="term" value="F:histone H3K4 trimethyltransferase activity"/>
    <property type="evidence" value="ECO:0007669"/>
    <property type="project" value="UniProtKB-EC"/>
</dbReference>
<dbReference type="PANTHER" id="PTHR12197:SF290">
    <property type="entry name" value="N-LYSINE METHYLTRANSFERASE SMYD2-B"/>
    <property type="match status" value="1"/>
</dbReference>
<dbReference type="InterPro" id="IPR002893">
    <property type="entry name" value="Znf_MYND"/>
</dbReference>
<dbReference type="Gene3D" id="1.25.40.10">
    <property type="entry name" value="Tetratricopeptide repeat domain"/>
    <property type="match status" value="1"/>
</dbReference>
<dbReference type="Gene3D" id="6.10.140.2220">
    <property type="match status" value="1"/>
</dbReference>
<evidence type="ECO:0000313" key="13">
    <source>
        <dbReference type="Proteomes" id="UP000265100"/>
    </source>
</evidence>
<dbReference type="PROSITE" id="PS50280">
    <property type="entry name" value="SET"/>
    <property type="match status" value="1"/>
</dbReference>
<dbReference type="GO" id="GO:0005634">
    <property type="term" value="C:nucleus"/>
    <property type="evidence" value="ECO:0007669"/>
    <property type="project" value="TreeGrafter"/>
</dbReference>
<reference evidence="12 13" key="1">
    <citation type="submission" date="2018-05" db="EMBL/GenBank/DDBJ databases">
        <authorList>
            <person name="Datahose"/>
        </authorList>
    </citation>
    <scope>NUCLEOTIDE SEQUENCE</scope>
</reference>
<dbReference type="Pfam" id="PF00856">
    <property type="entry name" value="SET"/>
    <property type="match status" value="1"/>
</dbReference>
<keyword evidence="4" id="KW-0949">S-adenosyl-L-methionine</keyword>
<reference evidence="13" key="2">
    <citation type="submission" date="2023-03" db="EMBL/GenBank/DDBJ databases">
        <authorList>
            <consortium name="Wellcome Sanger Institute Data Sharing"/>
        </authorList>
    </citation>
    <scope>NUCLEOTIDE SEQUENCE [LARGE SCALE GENOMIC DNA]</scope>
</reference>
<keyword evidence="5" id="KW-0479">Metal-binding</keyword>
<keyword evidence="2" id="KW-0489">Methyltransferase</keyword>
<dbReference type="InterPro" id="IPR011990">
    <property type="entry name" value="TPR-like_helical_dom_sf"/>
</dbReference>
<dbReference type="InterPro" id="IPR001214">
    <property type="entry name" value="SET_dom"/>
</dbReference>
<keyword evidence="3" id="KW-0808">Transferase</keyword>
<dbReference type="InterPro" id="IPR046341">
    <property type="entry name" value="SET_dom_sf"/>
</dbReference>
<reference evidence="12" key="4">
    <citation type="submission" date="2025-09" db="UniProtKB">
        <authorList>
            <consortium name="Ensembl"/>
        </authorList>
    </citation>
    <scope>IDENTIFICATION</scope>
</reference>
<dbReference type="AlphaFoldDB" id="A0AAX7VEB8"/>
<evidence type="ECO:0000256" key="3">
    <source>
        <dbReference type="ARBA" id="ARBA00022679"/>
    </source>
</evidence>
<dbReference type="PROSITE" id="PS50865">
    <property type="entry name" value="ZF_MYND_2"/>
    <property type="match status" value="1"/>
</dbReference>
<dbReference type="FunFam" id="2.170.270.10:FF:000013">
    <property type="entry name" value="Histone-lysine N-methyltransferase SMYD1 isoform 1"/>
    <property type="match status" value="1"/>
</dbReference>
<dbReference type="GO" id="GO:0032259">
    <property type="term" value="P:methylation"/>
    <property type="evidence" value="ECO:0007669"/>
    <property type="project" value="UniProtKB-KW"/>
</dbReference>